<dbReference type="STRING" id="43989.cce_1610"/>
<feature type="compositionally biased region" description="Low complexity" evidence="1">
    <location>
        <begin position="128"/>
        <end position="140"/>
    </location>
</feature>
<name>B1WXX3_CROS5</name>
<reference evidence="2 3" key="1">
    <citation type="journal article" date="2008" name="Proc. Natl. Acad. Sci. U.S.A.">
        <title>The genome of Cyanothece 51142, a unicellular diazotrophic cyanobacterium important in the marine nitrogen cycle.</title>
        <authorList>
            <person name="Welsh E.A."/>
            <person name="Liberton M."/>
            <person name="Stoeckel J."/>
            <person name="Loh T."/>
            <person name="Elvitigala T."/>
            <person name="Wang C."/>
            <person name="Wollam A."/>
            <person name="Fulton R.S."/>
            <person name="Clifton S.W."/>
            <person name="Jacobs J.M."/>
            <person name="Aurora R."/>
            <person name="Ghosh B.K."/>
            <person name="Sherman L.A."/>
            <person name="Smith R.D."/>
            <person name="Wilson R.K."/>
            <person name="Pakrasi H.B."/>
        </authorList>
    </citation>
    <scope>NUCLEOTIDE SEQUENCE [LARGE SCALE GENOMIC DNA]</scope>
    <source>
        <strain evidence="3">ATCC 51142 / BH68</strain>
    </source>
</reference>
<dbReference type="EMBL" id="CP000806">
    <property type="protein sequence ID" value="ACB50960.1"/>
    <property type="molecule type" value="Genomic_DNA"/>
</dbReference>
<dbReference type="HOGENOM" id="CLU_054211_0_0_3"/>
<dbReference type="AlphaFoldDB" id="B1WXX3"/>
<evidence type="ECO:0000313" key="3">
    <source>
        <dbReference type="Proteomes" id="UP000001203"/>
    </source>
</evidence>
<proteinExistence type="predicted"/>
<evidence type="ECO:0000313" key="2">
    <source>
        <dbReference type="EMBL" id="ACB50960.1"/>
    </source>
</evidence>
<evidence type="ECO:0000256" key="1">
    <source>
        <dbReference type="SAM" id="MobiDB-lite"/>
    </source>
</evidence>
<sequence length="269" mass="30439">MIMLSQFRKHYPEGSLVSELVTIDHGQYIVRVLLQNNGVTLGTGLAADSNIETAEDRARERALKSLELDNKPREKVEKIVTQSSPLPQETTQPKPKVEVASPPPEKPIEPVAKAAKKEEPKEIEKETQPVTKSTTETVTKSTKKQAKSTENSKKTSPVEPEIEEKPLPIPVTPTETKIEEPEIEDKNIPTPEPIQEPKIDENPPMVEEEELDFSEIIARSNAELKRLKWTTEQGREYLIKTYGKRSRQVLSDEELLEFLRYLESLPTPS</sequence>
<accession>B1WXX3</accession>
<keyword evidence="3" id="KW-1185">Reference proteome</keyword>
<dbReference type="eggNOG" id="ENOG5031IQT">
    <property type="taxonomic scope" value="Bacteria"/>
</dbReference>
<organism evidence="2 3">
    <name type="scientific">Crocosphaera subtropica (strain ATCC 51142 / BH68)</name>
    <name type="common">Cyanothece sp. (strain ATCC 51142)</name>
    <dbReference type="NCBI Taxonomy" id="43989"/>
    <lineage>
        <taxon>Bacteria</taxon>
        <taxon>Bacillati</taxon>
        <taxon>Cyanobacteriota</taxon>
        <taxon>Cyanophyceae</taxon>
        <taxon>Oscillatoriophycideae</taxon>
        <taxon>Chroococcales</taxon>
        <taxon>Aphanothecaceae</taxon>
        <taxon>Crocosphaera</taxon>
        <taxon>Crocosphaera subtropica</taxon>
    </lineage>
</organism>
<feature type="compositionally biased region" description="Polar residues" evidence="1">
    <location>
        <begin position="80"/>
        <end position="93"/>
    </location>
</feature>
<protein>
    <submittedName>
        <fullName evidence="2">Uncharacterized protein</fullName>
    </submittedName>
</protein>
<feature type="compositionally biased region" description="Basic and acidic residues" evidence="1">
    <location>
        <begin position="67"/>
        <end position="78"/>
    </location>
</feature>
<feature type="compositionally biased region" description="Basic and acidic residues" evidence="1">
    <location>
        <begin position="176"/>
        <end position="187"/>
    </location>
</feature>
<gene>
    <name evidence="2" type="ordered locus">cce_1610</name>
</gene>
<dbReference type="KEGG" id="cyt:cce_1610"/>
<feature type="region of interest" description="Disordered" evidence="1">
    <location>
        <begin position="67"/>
        <end position="205"/>
    </location>
</feature>
<feature type="compositionally biased region" description="Basic and acidic residues" evidence="1">
    <location>
        <begin position="115"/>
        <end position="127"/>
    </location>
</feature>
<dbReference type="Proteomes" id="UP000001203">
    <property type="component" value="Chromosome circular"/>
</dbReference>